<keyword evidence="4" id="KW-0677">Repeat</keyword>
<dbReference type="InterPro" id="IPR057598">
    <property type="entry name" value="Fn3_PTPRU"/>
</dbReference>
<accession>A0ABN9LL68</accession>
<dbReference type="PANTHER" id="PTHR24051:SF10">
    <property type="entry name" value="RECEPTOR-TYPE TYROSINE-PROTEIN PHOSPHATASE U-RELATED"/>
    <property type="match status" value="1"/>
</dbReference>
<evidence type="ECO:0000256" key="7">
    <source>
        <dbReference type="ARBA" id="ARBA00023157"/>
    </source>
</evidence>
<evidence type="ECO:0000259" key="11">
    <source>
        <dbReference type="Pfam" id="PF23144"/>
    </source>
</evidence>
<feature type="domain" description="Receptor-type tyrosine-protein phosphatase U-like Fn3" evidence="11">
    <location>
        <begin position="66"/>
        <end position="176"/>
    </location>
</feature>
<dbReference type="Pfam" id="PF23144">
    <property type="entry name" value="Fn3_PTPRU"/>
    <property type="match status" value="1"/>
</dbReference>
<evidence type="ECO:0000256" key="10">
    <source>
        <dbReference type="SAM" id="Phobius"/>
    </source>
</evidence>
<keyword evidence="6 10" id="KW-0472">Membrane</keyword>
<evidence type="ECO:0000256" key="1">
    <source>
        <dbReference type="ARBA" id="ARBA00004479"/>
    </source>
</evidence>
<keyword evidence="13" id="KW-1185">Reference proteome</keyword>
<reference evidence="12" key="1">
    <citation type="submission" date="2023-07" db="EMBL/GenBank/DDBJ databases">
        <authorList>
            <person name="Stuckert A."/>
        </authorList>
    </citation>
    <scope>NUCLEOTIDE SEQUENCE</scope>
</reference>
<keyword evidence="8" id="KW-0325">Glycoprotein</keyword>
<dbReference type="InterPro" id="IPR051622">
    <property type="entry name" value="R-tyr_protein_phosphatases"/>
</dbReference>
<protein>
    <recommendedName>
        <fullName evidence="11">Receptor-type tyrosine-protein phosphatase U-like Fn3 domain-containing protein</fullName>
    </recommendedName>
</protein>
<organism evidence="12 13">
    <name type="scientific">Ranitomeya imitator</name>
    <name type="common">mimic poison frog</name>
    <dbReference type="NCBI Taxonomy" id="111125"/>
    <lineage>
        <taxon>Eukaryota</taxon>
        <taxon>Metazoa</taxon>
        <taxon>Chordata</taxon>
        <taxon>Craniata</taxon>
        <taxon>Vertebrata</taxon>
        <taxon>Euteleostomi</taxon>
        <taxon>Amphibia</taxon>
        <taxon>Batrachia</taxon>
        <taxon>Anura</taxon>
        <taxon>Neobatrachia</taxon>
        <taxon>Hyloidea</taxon>
        <taxon>Dendrobatidae</taxon>
        <taxon>Dendrobatinae</taxon>
        <taxon>Ranitomeya</taxon>
    </lineage>
</organism>
<evidence type="ECO:0000256" key="9">
    <source>
        <dbReference type="SAM" id="MobiDB-lite"/>
    </source>
</evidence>
<dbReference type="PANTHER" id="PTHR24051">
    <property type="entry name" value="SUSHI DOMAIN-CONTAINING PROTEIN 1"/>
    <property type="match status" value="1"/>
</dbReference>
<evidence type="ECO:0000256" key="3">
    <source>
        <dbReference type="ARBA" id="ARBA00022729"/>
    </source>
</evidence>
<evidence type="ECO:0000256" key="8">
    <source>
        <dbReference type="ARBA" id="ARBA00023180"/>
    </source>
</evidence>
<keyword evidence="7" id="KW-1015">Disulfide bond</keyword>
<keyword evidence="3" id="KW-0732">Signal</keyword>
<comment type="caution">
    <text evidence="12">The sequence shown here is derived from an EMBL/GenBank/DDBJ whole genome shotgun (WGS) entry which is preliminary data.</text>
</comment>
<comment type="subcellular location">
    <subcellularLocation>
        <location evidence="1">Membrane</location>
        <topology evidence="1">Single-pass type I membrane protein</topology>
    </subcellularLocation>
</comment>
<name>A0ABN9LL68_9NEOB</name>
<feature type="transmembrane region" description="Helical" evidence="10">
    <location>
        <begin position="191"/>
        <end position="216"/>
    </location>
</feature>
<keyword evidence="2 10" id="KW-0812">Transmembrane</keyword>
<dbReference type="Proteomes" id="UP001176940">
    <property type="component" value="Unassembled WGS sequence"/>
</dbReference>
<keyword evidence="5 10" id="KW-1133">Transmembrane helix</keyword>
<gene>
    <name evidence="12" type="ORF">RIMI_LOCUS9537340</name>
</gene>
<feature type="region of interest" description="Disordered" evidence="9">
    <location>
        <begin position="270"/>
        <end position="301"/>
    </location>
</feature>
<evidence type="ECO:0000313" key="13">
    <source>
        <dbReference type="Proteomes" id="UP001176940"/>
    </source>
</evidence>
<sequence>MLPALTVSAPAGSKADHSGDVTAVLYGRRSQSVWEADAGGRDRHRNKTAGVKTQQIRKKTLRNRTKNTTNPQVLVEGESSSRARRELAVPGCFPGAGGYEEAEMEGSTSYVGAELPPSDLPRDTPFIVGDNRSYGGYWNPPLDPRKGYLIYLQAASHHRGETRLNCVRIARKAPCKDSHRFSMAPQHSEEMGLVLGICAGGLVVFIILLGAVILIVRKGKPVSLAKSALPVRHENACTGATREHTKILDQPKLLQDEAALTFLHNYGSRGEPRVGSVTESSSLLGGSPRRNNGRKGSPYHTGQLHPAVRVADLLQHINQMKVAEGYGFKQEYEFYFQMSGTVLDSILYRQNAVLKKSMPITLIAGLRRMAQHSFRFDAVHSYRRLEKNVYCNVFLSPAKKPEAPDPALPAVC</sequence>
<evidence type="ECO:0000256" key="4">
    <source>
        <dbReference type="ARBA" id="ARBA00022737"/>
    </source>
</evidence>
<evidence type="ECO:0000256" key="2">
    <source>
        <dbReference type="ARBA" id="ARBA00022692"/>
    </source>
</evidence>
<evidence type="ECO:0000256" key="6">
    <source>
        <dbReference type="ARBA" id="ARBA00023136"/>
    </source>
</evidence>
<dbReference type="EMBL" id="CAUEEQ010019892">
    <property type="protein sequence ID" value="CAJ0942265.1"/>
    <property type="molecule type" value="Genomic_DNA"/>
</dbReference>
<evidence type="ECO:0000256" key="5">
    <source>
        <dbReference type="ARBA" id="ARBA00022989"/>
    </source>
</evidence>
<proteinExistence type="predicted"/>
<evidence type="ECO:0000313" key="12">
    <source>
        <dbReference type="EMBL" id="CAJ0942265.1"/>
    </source>
</evidence>